<evidence type="ECO:0000313" key="3">
    <source>
        <dbReference type="Proteomes" id="UP000829647"/>
    </source>
</evidence>
<protein>
    <submittedName>
        <fullName evidence="2">HEPN domain-containing protein</fullName>
    </submittedName>
</protein>
<accession>A0ABY4J7G5</accession>
<dbReference type="InterPro" id="IPR007842">
    <property type="entry name" value="HEPN_dom"/>
</dbReference>
<dbReference type="PROSITE" id="PS50910">
    <property type="entry name" value="HEPN"/>
    <property type="match status" value="1"/>
</dbReference>
<name>A0ABY4J7G5_9BACT</name>
<dbReference type="EMBL" id="CP095848">
    <property type="protein sequence ID" value="UPL48755.1"/>
    <property type="molecule type" value="Genomic_DNA"/>
</dbReference>
<dbReference type="Proteomes" id="UP000829647">
    <property type="component" value="Chromosome"/>
</dbReference>
<proteinExistence type="predicted"/>
<evidence type="ECO:0000259" key="1">
    <source>
        <dbReference type="PROSITE" id="PS50910"/>
    </source>
</evidence>
<organism evidence="2 3">
    <name type="scientific">Hymenobacter sublimis</name>
    <dbReference type="NCBI Taxonomy" id="2933777"/>
    <lineage>
        <taxon>Bacteria</taxon>
        <taxon>Pseudomonadati</taxon>
        <taxon>Bacteroidota</taxon>
        <taxon>Cytophagia</taxon>
        <taxon>Cytophagales</taxon>
        <taxon>Hymenobacteraceae</taxon>
        <taxon>Hymenobacter</taxon>
    </lineage>
</organism>
<dbReference type="Gene3D" id="1.20.120.330">
    <property type="entry name" value="Nucleotidyltransferases domain 2"/>
    <property type="match status" value="1"/>
</dbReference>
<keyword evidence="3" id="KW-1185">Reference proteome</keyword>
<dbReference type="RefSeq" id="WP_247975119.1">
    <property type="nucleotide sequence ID" value="NZ_CP095848.1"/>
</dbReference>
<feature type="domain" description="HEPN" evidence="1">
    <location>
        <begin position="11"/>
        <end position="121"/>
    </location>
</feature>
<gene>
    <name evidence="2" type="ORF">MWH26_16390</name>
</gene>
<reference evidence="2 3" key="1">
    <citation type="submission" date="2022-04" db="EMBL/GenBank/DDBJ databases">
        <title>Hymenobacter sp. isolated from the air.</title>
        <authorList>
            <person name="Won M."/>
            <person name="Lee C.-M."/>
            <person name="Woen H.-Y."/>
            <person name="Kwon S.-W."/>
        </authorList>
    </citation>
    <scope>NUCLEOTIDE SEQUENCE [LARGE SCALE GENOMIC DNA]</scope>
    <source>
        <strain evidence="3">5516 S-25</strain>
    </source>
</reference>
<dbReference type="Pfam" id="PF05168">
    <property type="entry name" value="HEPN"/>
    <property type="match status" value="1"/>
</dbReference>
<dbReference type="SUPFAM" id="SSF81593">
    <property type="entry name" value="Nucleotidyltransferase substrate binding subunit/domain"/>
    <property type="match status" value="1"/>
</dbReference>
<evidence type="ECO:0000313" key="2">
    <source>
        <dbReference type="EMBL" id="UPL48755.1"/>
    </source>
</evidence>
<sequence length="130" mass="15139">MTKQDHVNYWKETAEQDWSSAQALLMAGNYLNSLFFAHLVIEKLSKALWVQENVSDHPPRIHNIARILDATSVVLRPDEEVLVTELNIFQMEGRYPDYARTVYQRATKVFATELLLETENFRQCLLSKLL</sequence>